<comment type="caution">
    <text evidence="2">The sequence shown here is derived from an EMBL/GenBank/DDBJ whole genome shotgun (WGS) entry which is preliminary data.</text>
</comment>
<feature type="region of interest" description="Disordered" evidence="1">
    <location>
        <begin position="1"/>
        <end position="53"/>
    </location>
</feature>
<sequence length="137" mass="15484">MGQLDISKRLYSSKRAGNKPQGRLTEHEVRAERQTETPQLAKDEEERGGGAASHMEANEAAIFFCSDPPCNCSPPLLTAEDLENTFGNKRALLRGTEVRKDGIRPTTCPVDHNYKDNMWQVNEVQYHRSMSLDLSHR</sequence>
<keyword evidence="3" id="KW-1185">Reference proteome</keyword>
<name>A0A4Z2H1R7_9TELE</name>
<evidence type="ECO:0000313" key="2">
    <source>
        <dbReference type="EMBL" id="TNN58764.1"/>
    </source>
</evidence>
<reference evidence="2 3" key="1">
    <citation type="submission" date="2019-03" db="EMBL/GenBank/DDBJ databases">
        <title>First draft genome of Liparis tanakae, snailfish: a comprehensive survey of snailfish specific genes.</title>
        <authorList>
            <person name="Kim W."/>
            <person name="Song I."/>
            <person name="Jeong J.-H."/>
            <person name="Kim D."/>
            <person name="Kim S."/>
            <person name="Ryu S."/>
            <person name="Song J.Y."/>
            <person name="Lee S.K."/>
        </authorList>
    </citation>
    <scope>NUCLEOTIDE SEQUENCE [LARGE SCALE GENOMIC DNA]</scope>
    <source>
        <tissue evidence="2">Muscle</tissue>
    </source>
</reference>
<dbReference type="Proteomes" id="UP000314294">
    <property type="component" value="Unassembled WGS sequence"/>
</dbReference>
<dbReference type="AlphaFoldDB" id="A0A4Z2H1R7"/>
<dbReference type="EMBL" id="SRLO01000371">
    <property type="protein sequence ID" value="TNN58764.1"/>
    <property type="molecule type" value="Genomic_DNA"/>
</dbReference>
<protein>
    <submittedName>
        <fullName evidence="2">Uncharacterized protein</fullName>
    </submittedName>
</protein>
<feature type="compositionally biased region" description="Basic and acidic residues" evidence="1">
    <location>
        <begin position="24"/>
        <end position="48"/>
    </location>
</feature>
<evidence type="ECO:0000313" key="3">
    <source>
        <dbReference type="Proteomes" id="UP000314294"/>
    </source>
</evidence>
<organism evidence="2 3">
    <name type="scientific">Liparis tanakae</name>
    <name type="common">Tanaka's snailfish</name>
    <dbReference type="NCBI Taxonomy" id="230148"/>
    <lineage>
        <taxon>Eukaryota</taxon>
        <taxon>Metazoa</taxon>
        <taxon>Chordata</taxon>
        <taxon>Craniata</taxon>
        <taxon>Vertebrata</taxon>
        <taxon>Euteleostomi</taxon>
        <taxon>Actinopterygii</taxon>
        <taxon>Neopterygii</taxon>
        <taxon>Teleostei</taxon>
        <taxon>Neoteleostei</taxon>
        <taxon>Acanthomorphata</taxon>
        <taxon>Eupercaria</taxon>
        <taxon>Perciformes</taxon>
        <taxon>Cottioidei</taxon>
        <taxon>Cottales</taxon>
        <taxon>Liparidae</taxon>
        <taxon>Liparis</taxon>
    </lineage>
</organism>
<evidence type="ECO:0000256" key="1">
    <source>
        <dbReference type="SAM" id="MobiDB-lite"/>
    </source>
</evidence>
<accession>A0A4Z2H1R7</accession>
<gene>
    <name evidence="2" type="ORF">EYF80_031009</name>
</gene>
<proteinExistence type="predicted"/>